<dbReference type="Pfam" id="PF00263">
    <property type="entry name" value="Secretin"/>
    <property type="match status" value="1"/>
</dbReference>
<keyword evidence="9" id="KW-0998">Cell outer membrane</keyword>
<sequence>MTCTSGKQAVWLDSVGRLALLLTLLGPTTILSASAQATSDKAPHPIGAQQQVSDLRSAKPVDGIPAKTEEDLLPPLPNMQVFEGSGTFVKPPSAKIASSRSGDVTLDFTDADIKDVVRAIFGEILQCSYTIDPRVTGHITLKTGRPIAKEAVLQALETALKISGYAINLIDDIYNIVPAESVQRRAQITYGANDRQNAGYGIEVISLEYVSAEEMQRIINPLVPEGAIAQIDAKRNLIFLSGSEPDRAAIRETIARFDVNYLKGMSFALIQPAHSNVETLASELDKIFGEANSPIAGLVRLIPMQRINSLLVITSRRNYLKEVQRWVARLDVAPVTPDRKLYFYRLQNSRAHDIAEILGRIFGGNMSSGSDQSAQFGGLPHPAGLTPKTSTMSVPTGSSTAATQVQTPSIQLMPSQYGNSGGANMPQIVTDEANNALIIRADAAGYAAIEDVVRQMDVPPSQVMVEATIVEVTLNDTLKYGVEWYFKNAKETYTMSPNGAVATHFPGLGITYSATNLQAALSTLGSLTDVTVISSPKILTLDNKAATIEVGDQIPIVTQTAVSTTTSGSPIVSSVEQRDTGVILSVTPRIGNSGIVYLDVSQEVSTSTQTTTSNIDSPTIQQRRIHSTVAVNDGATIALGGLIQNSQTNGDSGIPFLKDIPVLGAAFSTKSNVRGRTELLIFLTPHVIRNLPAALDMTEKLKQDLEKVRNALDELPKHRVPRRPW</sequence>
<keyword evidence="3 10" id="KW-0813">Transport</keyword>
<feature type="domain" description="GspD-like N0" evidence="14">
    <location>
        <begin position="106"/>
        <end position="168"/>
    </location>
</feature>
<dbReference type="PANTHER" id="PTHR30332:SF25">
    <property type="entry name" value="SECRETIN XPSD"/>
    <property type="match status" value="1"/>
</dbReference>
<accession>A0ABP3PQ14</accession>
<dbReference type="PANTHER" id="PTHR30332">
    <property type="entry name" value="PROBABLE GENERAL SECRETION PATHWAY PROTEIN D"/>
    <property type="match status" value="1"/>
</dbReference>
<dbReference type="InterPro" id="IPR049371">
    <property type="entry name" value="GspD-like_N0"/>
</dbReference>
<name>A0ABP3PQ14_9PROT</name>
<evidence type="ECO:0000256" key="4">
    <source>
        <dbReference type="ARBA" id="ARBA00022452"/>
    </source>
</evidence>
<dbReference type="Proteomes" id="UP001499951">
    <property type="component" value="Unassembled WGS sequence"/>
</dbReference>
<dbReference type="PRINTS" id="PR00811">
    <property type="entry name" value="BCTERIALGSPD"/>
</dbReference>
<evidence type="ECO:0000256" key="11">
    <source>
        <dbReference type="SAM" id="MobiDB-lite"/>
    </source>
</evidence>
<evidence type="ECO:0000256" key="10">
    <source>
        <dbReference type="RuleBase" id="RU004004"/>
    </source>
</evidence>
<dbReference type="Gene3D" id="3.30.1370.120">
    <property type="match status" value="3"/>
</dbReference>
<evidence type="ECO:0000256" key="9">
    <source>
        <dbReference type="ARBA" id="ARBA00023237"/>
    </source>
</evidence>
<reference evidence="16" key="1">
    <citation type="journal article" date="2019" name="Int. J. Syst. Evol. Microbiol.">
        <title>The Global Catalogue of Microorganisms (GCM) 10K type strain sequencing project: providing services to taxonomists for standard genome sequencing and annotation.</title>
        <authorList>
            <consortium name="The Broad Institute Genomics Platform"/>
            <consortium name="The Broad Institute Genome Sequencing Center for Infectious Disease"/>
            <person name="Wu L."/>
            <person name="Ma J."/>
        </authorList>
    </citation>
    <scope>NUCLEOTIDE SEQUENCE [LARGE SCALE GENOMIC DNA]</scope>
    <source>
        <strain evidence="16">JCM 15089</strain>
    </source>
</reference>
<dbReference type="Gene3D" id="3.55.50.30">
    <property type="match status" value="1"/>
</dbReference>
<keyword evidence="8" id="KW-0472">Membrane</keyword>
<comment type="subcellular location">
    <subcellularLocation>
        <location evidence="1 10">Cell outer membrane</location>
    </subcellularLocation>
</comment>
<dbReference type="InterPro" id="IPR038591">
    <property type="entry name" value="NolW-like_sf"/>
</dbReference>
<dbReference type="InterPro" id="IPR013356">
    <property type="entry name" value="T2SS_GspD"/>
</dbReference>
<comment type="similarity">
    <text evidence="2">Belongs to the bacterial secretin family. GSP D subfamily.</text>
</comment>
<evidence type="ECO:0000259" key="13">
    <source>
        <dbReference type="Pfam" id="PF03958"/>
    </source>
</evidence>
<evidence type="ECO:0000256" key="7">
    <source>
        <dbReference type="ARBA" id="ARBA00022927"/>
    </source>
</evidence>
<feature type="region of interest" description="Disordered" evidence="11">
    <location>
        <begin position="36"/>
        <end position="57"/>
    </location>
</feature>
<organism evidence="15 16">
    <name type="scientific">Rhizomicrobium electricum</name>
    <dbReference type="NCBI Taxonomy" id="480070"/>
    <lineage>
        <taxon>Bacteria</taxon>
        <taxon>Pseudomonadati</taxon>
        <taxon>Pseudomonadota</taxon>
        <taxon>Alphaproteobacteria</taxon>
        <taxon>Micropepsales</taxon>
        <taxon>Micropepsaceae</taxon>
        <taxon>Rhizomicrobium</taxon>
    </lineage>
</organism>
<evidence type="ECO:0000256" key="2">
    <source>
        <dbReference type="ARBA" id="ARBA00006980"/>
    </source>
</evidence>
<keyword evidence="16" id="KW-1185">Reference proteome</keyword>
<evidence type="ECO:0000256" key="3">
    <source>
        <dbReference type="ARBA" id="ARBA00022448"/>
    </source>
</evidence>
<evidence type="ECO:0000256" key="8">
    <source>
        <dbReference type="ARBA" id="ARBA00023136"/>
    </source>
</evidence>
<proteinExistence type="inferred from homology"/>
<dbReference type="EMBL" id="BAAADD010000005">
    <property type="protein sequence ID" value="GAA0570719.1"/>
    <property type="molecule type" value="Genomic_DNA"/>
</dbReference>
<dbReference type="InterPro" id="IPR005644">
    <property type="entry name" value="NolW-like"/>
</dbReference>
<dbReference type="Pfam" id="PF03958">
    <property type="entry name" value="Secretin_N"/>
    <property type="match status" value="2"/>
</dbReference>
<evidence type="ECO:0000256" key="1">
    <source>
        <dbReference type="ARBA" id="ARBA00004442"/>
    </source>
</evidence>
<feature type="domain" description="Type II/III secretion system secretin-like" evidence="12">
    <location>
        <begin position="526"/>
        <end position="689"/>
    </location>
</feature>
<evidence type="ECO:0000256" key="5">
    <source>
        <dbReference type="ARBA" id="ARBA00022692"/>
    </source>
</evidence>
<evidence type="ECO:0000313" key="15">
    <source>
        <dbReference type="EMBL" id="GAA0570719.1"/>
    </source>
</evidence>
<keyword evidence="6" id="KW-0732">Signal</keyword>
<comment type="caution">
    <text evidence="15">The sequence shown here is derived from an EMBL/GenBank/DDBJ whole genome shotgun (WGS) entry which is preliminary data.</text>
</comment>
<feature type="domain" description="NolW-like" evidence="13">
    <location>
        <begin position="344"/>
        <end position="462"/>
    </location>
</feature>
<dbReference type="Pfam" id="PF21305">
    <property type="entry name" value="type_II_gspD_N0"/>
    <property type="match status" value="1"/>
</dbReference>
<feature type="domain" description="NolW-like" evidence="13">
    <location>
        <begin position="203"/>
        <end position="259"/>
    </location>
</feature>
<keyword evidence="5" id="KW-0812">Transmembrane</keyword>
<keyword evidence="7" id="KW-0653">Protein transport</keyword>
<evidence type="ECO:0000259" key="14">
    <source>
        <dbReference type="Pfam" id="PF21305"/>
    </source>
</evidence>
<dbReference type="InterPro" id="IPR004846">
    <property type="entry name" value="T2SS/T3SS_dom"/>
</dbReference>
<keyword evidence="4" id="KW-1134">Transmembrane beta strand</keyword>
<protein>
    <submittedName>
        <fullName evidence="15">Type II secretion system secretin GspD</fullName>
    </submittedName>
</protein>
<evidence type="ECO:0000259" key="12">
    <source>
        <dbReference type="Pfam" id="PF00263"/>
    </source>
</evidence>
<dbReference type="InterPro" id="IPR050810">
    <property type="entry name" value="Bact_Secretion_Sys_Channel"/>
</dbReference>
<dbReference type="NCBIfam" id="TIGR02517">
    <property type="entry name" value="type_II_gspD"/>
    <property type="match status" value="1"/>
</dbReference>
<evidence type="ECO:0000256" key="6">
    <source>
        <dbReference type="ARBA" id="ARBA00022729"/>
    </source>
</evidence>
<gene>
    <name evidence="15" type="primary">gspD</name>
    <name evidence="15" type="ORF">GCM10008942_19310</name>
</gene>
<evidence type="ECO:0000313" key="16">
    <source>
        <dbReference type="Proteomes" id="UP001499951"/>
    </source>
</evidence>
<dbReference type="InterPro" id="IPR001775">
    <property type="entry name" value="GspD/PilQ"/>
</dbReference>